<dbReference type="Proteomes" id="UP001206925">
    <property type="component" value="Unassembled WGS sequence"/>
</dbReference>
<reference evidence="1" key="1">
    <citation type="submission" date="2022-06" db="EMBL/GenBank/DDBJ databases">
        <title>Uncovering the hologenomic basis of an extraordinary plant invasion.</title>
        <authorList>
            <person name="Bieker V.C."/>
            <person name="Martin M.D."/>
            <person name="Gilbert T."/>
            <person name="Hodgins K."/>
            <person name="Battlay P."/>
            <person name="Petersen B."/>
            <person name="Wilson J."/>
        </authorList>
    </citation>
    <scope>NUCLEOTIDE SEQUENCE</scope>
    <source>
        <strain evidence="1">AA19_3_7</strain>
        <tissue evidence="1">Leaf</tissue>
    </source>
</reference>
<proteinExistence type="predicted"/>
<feature type="non-terminal residue" evidence="1">
    <location>
        <position position="81"/>
    </location>
</feature>
<accession>A0AAD5GCT5</accession>
<evidence type="ECO:0000313" key="1">
    <source>
        <dbReference type="EMBL" id="KAI7737547.1"/>
    </source>
</evidence>
<organism evidence="1 2">
    <name type="scientific">Ambrosia artemisiifolia</name>
    <name type="common">Common ragweed</name>
    <dbReference type="NCBI Taxonomy" id="4212"/>
    <lineage>
        <taxon>Eukaryota</taxon>
        <taxon>Viridiplantae</taxon>
        <taxon>Streptophyta</taxon>
        <taxon>Embryophyta</taxon>
        <taxon>Tracheophyta</taxon>
        <taxon>Spermatophyta</taxon>
        <taxon>Magnoliopsida</taxon>
        <taxon>eudicotyledons</taxon>
        <taxon>Gunneridae</taxon>
        <taxon>Pentapetalae</taxon>
        <taxon>asterids</taxon>
        <taxon>campanulids</taxon>
        <taxon>Asterales</taxon>
        <taxon>Asteraceae</taxon>
        <taxon>Asteroideae</taxon>
        <taxon>Heliantheae alliance</taxon>
        <taxon>Heliantheae</taxon>
        <taxon>Ambrosia</taxon>
    </lineage>
</organism>
<comment type="caution">
    <text evidence="1">The sequence shown here is derived from an EMBL/GenBank/DDBJ whole genome shotgun (WGS) entry which is preliminary data.</text>
</comment>
<gene>
    <name evidence="1" type="ORF">M8C21_008850</name>
</gene>
<evidence type="ECO:0000313" key="2">
    <source>
        <dbReference type="Proteomes" id="UP001206925"/>
    </source>
</evidence>
<keyword evidence="2" id="KW-1185">Reference proteome</keyword>
<dbReference type="AlphaFoldDB" id="A0AAD5GCT5"/>
<dbReference type="EMBL" id="JAMZMK010008996">
    <property type="protein sequence ID" value="KAI7737547.1"/>
    <property type="molecule type" value="Genomic_DNA"/>
</dbReference>
<name>A0AAD5GCT5_AMBAR</name>
<protein>
    <submittedName>
        <fullName evidence="1">Uncharacterized protein</fullName>
    </submittedName>
</protein>
<sequence length="81" mass="9603">MVQRNDGKIDYFQNFGEINEAYKKMKVLQDYRQWASFFKMFAQDGQNCFCLRLMHALWLTADNHISHRGLVVKSTRADARV</sequence>